<dbReference type="CDD" id="cd05466">
    <property type="entry name" value="PBP2_LTTR_substrate"/>
    <property type="match status" value="1"/>
</dbReference>
<dbReference type="InterPro" id="IPR050950">
    <property type="entry name" value="HTH-type_LysR_regulators"/>
</dbReference>
<keyword evidence="2" id="KW-0805">Transcription regulation</keyword>
<feature type="domain" description="HTH lysR-type" evidence="5">
    <location>
        <begin position="1"/>
        <end position="58"/>
    </location>
</feature>
<evidence type="ECO:0000256" key="2">
    <source>
        <dbReference type="ARBA" id="ARBA00023015"/>
    </source>
</evidence>
<dbReference type="EMBL" id="JBCITK010000001">
    <property type="protein sequence ID" value="MEN0645423.1"/>
    <property type="molecule type" value="Genomic_DNA"/>
</dbReference>
<dbReference type="PROSITE" id="PS50931">
    <property type="entry name" value="HTH_LYSR"/>
    <property type="match status" value="1"/>
</dbReference>
<keyword evidence="7" id="KW-1185">Reference proteome</keyword>
<dbReference type="InterPro" id="IPR005119">
    <property type="entry name" value="LysR_subst-bd"/>
</dbReference>
<keyword evidence="4" id="KW-0804">Transcription</keyword>
<organism evidence="6 7">
    <name type="scientific">Alkalicoccobacillus gibsonii</name>
    <dbReference type="NCBI Taxonomy" id="79881"/>
    <lineage>
        <taxon>Bacteria</taxon>
        <taxon>Bacillati</taxon>
        <taxon>Bacillota</taxon>
        <taxon>Bacilli</taxon>
        <taxon>Bacillales</taxon>
        <taxon>Bacillaceae</taxon>
        <taxon>Alkalicoccobacillus</taxon>
    </lineage>
</organism>
<name>A0ABU9VQH9_9BACI</name>
<dbReference type="PRINTS" id="PR00039">
    <property type="entry name" value="HTHLYSR"/>
</dbReference>
<dbReference type="InterPro" id="IPR036388">
    <property type="entry name" value="WH-like_DNA-bd_sf"/>
</dbReference>
<accession>A0ABU9VQH9</accession>
<protein>
    <submittedName>
        <fullName evidence="6">LysR family transcriptional regulator</fullName>
    </submittedName>
</protein>
<evidence type="ECO:0000313" key="6">
    <source>
        <dbReference type="EMBL" id="MEN0645423.1"/>
    </source>
</evidence>
<dbReference type="Pfam" id="PF00126">
    <property type="entry name" value="HTH_1"/>
    <property type="match status" value="1"/>
</dbReference>
<evidence type="ECO:0000256" key="3">
    <source>
        <dbReference type="ARBA" id="ARBA00023125"/>
    </source>
</evidence>
<dbReference type="Gene3D" id="3.40.190.290">
    <property type="match status" value="1"/>
</dbReference>
<evidence type="ECO:0000259" key="5">
    <source>
        <dbReference type="PROSITE" id="PS50931"/>
    </source>
</evidence>
<comment type="similarity">
    <text evidence="1">Belongs to the LysR transcriptional regulatory family.</text>
</comment>
<proteinExistence type="inferred from homology"/>
<dbReference type="RefSeq" id="WP_343131996.1">
    <property type="nucleotide sequence ID" value="NZ_JBCITK010000001.1"/>
</dbReference>
<reference evidence="6 7" key="1">
    <citation type="submission" date="2024-03" db="EMBL/GenBank/DDBJ databases">
        <title>Bacilli Hybrid Assemblies.</title>
        <authorList>
            <person name="Kovac J."/>
        </authorList>
    </citation>
    <scope>NUCLEOTIDE SEQUENCE [LARGE SCALE GENOMIC DNA]</scope>
    <source>
        <strain evidence="6 7">FSL R7-0666</strain>
    </source>
</reference>
<evidence type="ECO:0000256" key="1">
    <source>
        <dbReference type="ARBA" id="ARBA00009437"/>
    </source>
</evidence>
<dbReference type="SUPFAM" id="SSF53850">
    <property type="entry name" value="Periplasmic binding protein-like II"/>
    <property type="match status" value="1"/>
</dbReference>
<evidence type="ECO:0000313" key="7">
    <source>
        <dbReference type="Proteomes" id="UP001418796"/>
    </source>
</evidence>
<dbReference type="Gene3D" id="1.10.10.10">
    <property type="entry name" value="Winged helix-like DNA-binding domain superfamily/Winged helix DNA-binding domain"/>
    <property type="match status" value="1"/>
</dbReference>
<dbReference type="Pfam" id="PF03466">
    <property type="entry name" value="LysR_substrate"/>
    <property type="match status" value="1"/>
</dbReference>
<dbReference type="SUPFAM" id="SSF46785">
    <property type="entry name" value="Winged helix' DNA-binding domain"/>
    <property type="match status" value="1"/>
</dbReference>
<sequence length="287" mass="32548">MDLKQLRYFKEIVEQGNISAAAEKLYMSQPPLSQQLRALEQELGTLLFDRNGRKLELTEAGRSLYQYAEEILQLTEEAKQHTRDVGTGLKGILSVGVNTFSSSELLEGLQHFHSLYPKVHLKIQQNESGHLCQLVKERKLELALIRLPLNLSEFEVLHIKDEPFYFVTSLDSPLGETTTWDQIAEYPFMLPSTEGLGVYSLIRERLAKRGVHQPIGECSDIQLLSQMIANNMTHAIVPEAFVIQTKDARMKAARIEDEEPFLSPIALIWLKGHTLSKPAERLVEGLK</sequence>
<gene>
    <name evidence="6" type="ORF">MKY91_19845</name>
</gene>
<dbReference type="PANTHER" id="PTHR30419">
    <property type="entry name" value="HTH-TYPE TRANSCRIPTIONAL REGULATOR YBHD"/>
    <property type="match status" value="1"/>
</dbReference>
<dbReference type="InterPro" id="IPR000847">
    <property type="entry name" value="LysR_HTH_N"/>
</dbReference>
<dbReference type="Proteomes" id="UP001418796">
    <property type="component" value="Unassembled WGS sequence"/>
</dbReference>
<keyword evidence="3" id="KW-0238">DNA-binding</keyword>
<evidence type="ECO:0000256" key="4">
    <source>
        <dbReference type="ARBA" id="ARBA00023163"/>
    </source>
</evidence>
<dbReference type="InterPro" id="IPR036390">
    <property type="entry name" value="WH_DNA-bd_sf"/>
</dbReference>
<comment type="caution">
    <text evidence="6">The sequence shown here is derived from an EMBL/GenBank/DDBJ whole genome shotgun (WGS) entry which is preliminary data.</text>
</comment>